<evidence type="ECO:0000313" key="2">
    <source>
        <dbReference type="EMBL" id="ACG42250.1"/>
    </source>
</evidence>
<name>B6TYR7_MAIZE</name>
<evidence type="ECO:0000256" key="1">
    <source>
        <dbReference type="SAM" id="Phobius"/>
    </source>
</evidence>
<feature type="transmembrane region" description="Helical" evidence="1">
    <location>
        <begin position="12"/>
        <end position="30"/>
    </location>
</feature>
<dbReference type="AlphaFoldDB" id="B6TYR7"/>
<accession>B6TYR7</accession>
<reference evidence="2" key="1">
    <citation type="journal article" date="2009" name="Plant Mol. Biol.">
        <title>Insights into corn genes derived from large-scale cDNA sequencing.</title>
        <authorList>
            <person name="Alexandrov N.N."/>
            <person name="Brover V.V."/>
            <person name="Freidin S."/>
            <person name="Troukhan M.E."/>
            <person name="Tatarinova T.V."/>
            <person name="Zhang H."/>
            <person name="Swaller T.J."/>
            <person name="Lu Y.P."/>
            <person name="Bouck J."/>
            <person name="Flavell R.B."/>
            <person name="Feldmann K.A."/>
        </authorList>
    </citation>
    <scope>NUCLEOTIDE SEQUENCE</scope>
</reference>
<proteinExistence type="evidence at transcript level"/>
<organism evidence="2">
    <name type="scientific">Zea mays</name>
    <name type="common">Maize</name>
    <dbReference type="NCBI Taxonomy" id="4577"/>
    <lineage>
        <taxon>Eukaryota</taxon>
        <taxon>Viridiplantae</taxon>
        <taxon>Streptophyta</taxon>
        <taxon>Embryophyta</taxon>
        <taxon>Tracheophyta</taxon>
        <taxon>Spermatophyta</taxon>
        <taxon>Magnoliopsida</taxon>
        <taxon>Liliopsida</taxon>
        <taxon>Poales</taxon>
        <taxon>Poaceae</taxon>
        <taxon>PACMAD clade</taxon>
        <taxon>Panicoideae</taxon>
        <taxon>Andropogonodae</taxon>
        <taxon>Andropogoneae</taxon>
        <taxon>Tripsacinae</taxon>
        <taxon>Zea</taxon>
    </lineage>
</organism>
<keyword evidence="1" id="KW-0472">Membrane</keyword>
<keyword evidence="1" id="KW-0812">Transmembrane</keyword>
<sequence>METSSLLRIRSKIASSLFLFLLLIPVTIWINTFDPWCSGVNSAGGRRWRWHCSCAVRFSCAPLI</sequence>
<protein>
    <submittedName>
        <fullName evidence="2">Uncharacterized protein</fullName>
    </submittedName>
</protein>
<keyword evidence="1" id="KW-1133">Transmembrane helix</keyword>
<dbReference type="EMBL" id="EU970132">
    <property type="protein sequence ID" value="ACG42250.1"/>
    <property type="molecule type" value="mRNA"/>
</dbReference>